<sequence>MENWMLIFGMLAITFATRYSLFAFPDLRFPQAVRQALHYVPTAVLTAIVVPGMLLPDGEHWALRWDNAYLLAGLATIAIAVVTRHLLATIGGGLLIFFLLRWAMGQI</sequence>
<reference evidence="2 3" key="1">
    <citation type="submission" date="2018-06" db="EMBL/GenBank/DDBJ databases">
        <title>Three novel Pseudomonas species isolated from symptomatic oak.</title>
        <authorList>
            <person name="Bueno-Gonzalez V."/>
            <person name="Brady C."/>
        </authorList>
    </citation>
    <scope>NUCLEOTIDE SEQUENCE [LARGE SCALE GENOMIC DNA]</scope>
    <source>
        <strain evidence="2 3">P9A</strain>
    </source>
</reference>
<dbReference type="AlphaFoldDB" id="A0A4V2KB90"/>
<dbReference type="InterPro" id="IPR008407">
    <property type="entry name" value="Brnchd-chn_aa_trnsp_AzlD"/>
</dbReference>
<keyword evidence="1" id="KW-0812">Transmembrane</keyword>
<dbReference type="RefSeq" id="WP_131178582.1">
    <property type="nucleotide sequence ID" value="NZ_QJUI01000002.1"/>
</dbReference>
<feature type="transmembrane region" description="Helical" evidence="1">
    <location>
        <begin position="36"/>
        <end position="56"/>
    </location>
</feature>
<evidence type="ECO:0000313" key="3">
    <source>
        <dbReference type="Proteomes" id="UP000292302"/>
    </source>
</evidence>
<proteinExistence type="predicted"/>
<accession>A0A4V2KB90</accession>
<keyword evidence="3" id="KW-1185">Reference proteome</keyword>
<dbReference type="Pfam" id="PF05437">
    <property type="entry name" value="AzlD"/>
    <property type="match status" value="1"/>
</dbReference>
<comment type="caution">
    <text evidence="2">The sequence shown here is derived from an EMBL/GenBank/DDBJ whole genome shotgun (WGS) entry which is preliminary data.</text>
</comment>
<dbReference type="OrthoDB" id="8942869at2"/>
<keyword evidence="1" id="KW-1133">Transmembrane helix</keyword>
<dbReference type="Proteomes" id="UP000292302">
    <property type="component" value="Unassembled WGS sequence"/>
</dbReference>
<feature type="transmembrane region" description="Helical" evidence="1">
    <location>
        <begin position="68"/>
        <end position="100"/>
    </location>
</feature>
<organism evidence="2 3">
    <name type="scientific">Phytopseudomonas daroniae</name>
    <dbReference type="NCBI Taxonomy" id="2487519"/>
    <lineage>
        <taxon>Bacteria</taxon>
        <taxon>Pseudomonadati</taxon>
        <taxon>Pseudomonadota</taxon>
        <taxon>Gammaproteobacteria</taxon>
        <taxon>Pseudomonadales</taxon>
        <taxon>Pseudomonadaceae</taxon>
        <taxon>Phytopseudomonas</taxon>
    </lineage>
</organism>
<name>A0A4V2KB90_9GAMM</name>
<dbReference type="EMBL" id="QJUI01000002">
    <property type="protein sequence ID" value="TBU83438.1"/>
    <property type="molecule type" value="Genomic_DNA"/>
</dbReference>
<evidence type="ECO:0000313" key="2">
    <source>
        <dbReference type="EMBL" id="TBU83438.1"/>
    </source>
</evidence>
<gene>
    <name evidence="2" type="ORF">DNK06_03155</name>
</gene>
<keyword evidence="1" id="KW-0472">Membrane</keyword>
<evidence type="ECO:0000256" key="1">
    <source>
        <dbReference type="SAM" id="Phobius"/>
    </source>
</evidence>
<protein>
    <submittedName>
        <fullName evidence="2">Branched-chain amino acid transport</fullName>
    </submittedName>
</protein>
<feature type="transmembrane region" description="Helical" evidence="1">
    <location>
        <begin position="6"/>
        <end position="24"/>
    </location>
</feature>